<dbReference type="AlphaFoldDB" id="A0AAW0UUL7"/>
<sequence length="132" mass="14069">MREGVAAAGGGRGRGGGGRGGENLDVREEDVKEEVDAGRAVEKEEEEEEEEKTVKIKRAGTPETITLAAPPMPPNSTVVVDLWPGVLGRSGAQARCSKSYMSCIVSRKPPWRAQSLPGRRSAWAFPAPLLVS</sequence>
<organism evidence="2 3">
    <name type="scientific">Scylla paramamosain</name>
    <name type="common">Mud crab</name>
    <dbReference type="NCBI Taxonomy" id="85552"/>
    <lineage>
        <taxon>Eukaryota</taxon>
        <taxon>Metazoa</taxon>
        <taxon>Ecdysozoa</taxon>
        <taxon>Arthropoda</taxon>
        <taxon>Crustacea</taxon>
        <taxon>Multicrustacea</taxon>
        <taxon>Malacostraca</taxon>
        <taxon>Eumalacostraca</taxon>
        <taxon>Eucarida</taxon>
        <taxon>Decapoda</taxon>
        <taxon>Pleocyemata</taxon>
        <taxon>Brachyura</taxon>
        <taxon>Eubrachyura</taxon>
        <taxon>Portunoidea</taxon>
        <taxon>Portunidae</taxon>
        <taxon>Portuninae</taxon>
        <taxon>Scylla</taxon>
    </lineage>
</organism>
<gene>
    <name evidence="2" type="ORF">O3P69_000890</name>
</gene>
<evidence type="ECO:0000256" key="1">
    <source>
        <dbReference type="SAM" id="MobiDB-lite"/>
    </source>
</evidence>
<comment type="caution">
    <text evidence="2">The sequence shown here is derived from an EMBL/GenBank/DDBJ whole genome shotgun (WGS) entry which is preliminary data.</text>
</comment>
<name>A0AAW0UUL7_SCYPA</name>
<feature type="region of interest" description="Disordered" evidence="1">
    <location>
        <begin position="1"/>
        <end position="74"/>
    </location>
</feature>
<keyword evidence="3" id="KW-1185">Reference proteome</keyword>
<protein>
    <submittedName>
        <fullName evidence="2">Uncharacterized protein</fullName>
    </submittedName>
</protein>
<evidence type="ECO:0000313" key="2">
    <source>
        <dbReference type="EMBL" id="KAK8402918.1"/>
    </source>
</evidence>
<proteinExistence type="predicted"/>
<dbReference type="EMBL" id="JARAKH010000007">
    <property type="protein sequence ID" value="KAK8402918.1"/>
    <property type="molecule type" value="Genomic_DNA"/>
</dbReference>
<reference evidence="2 3" key="1">
    <citation type="submission" date="2023-03" db="EMBL/GenBank/DDBJ databases">
        <title>High-quality genome of Scylla paramamosain provides insights in environmental adaptation.</title>
        <authorList>
            <person name="Zhang L."/>
        </authorList>
    </citation>
    <scope>NUCLEOTIDE SEQUENCE [LARGE SCALE GENOMIC DNA]</scope>
    <source>
        <strain evidence="2">LZ_2023a</strain>
        <tissue evidence="2">Muscle</tissue>
    </source>
</reference>
<dbReference type="Proteomes" id="UP001487740">
    <property type="component" value="Unassembled WGS sequence"/>
</dbReference>
<feature type="compositionally biased region" description="Basic and acidic residues" evidence="1">
    <location>
        <begin position="22"/>
        <end position="42"/>
    </location>
</feature>
<evidence type="ECO:0000313" key="3">
    <source>
        <dbReference type="Proteomes" id="UP001487740"/>
    </source>
</evidence>
<feature type="compositionally biased region" description="Gly residues" evidence="1">
    <location>
        <begin position="7"/>
        <end position="21"/>
    </location>
</feature>
<accession>A0AAW0UUL7</accession>